<feature type="region of interest" description="Disordered" evidence="1">
    <location>
        <begin position="1"/>
        <end position="45"/>
    </location>
</feature>
<protein>
    <submittedName>
        <fullName evidence="2">Uncharacterized protein</fullName>
    </submittedName>
</protein>
<name>A0A0R2RY29_9GAMM</name>
<dbReference type="EMBL" id="LIBB01000692">
    <property type="protein sequence ID" value="KRO66139.1"/>
    <property type="molecule type" value="Genomic_DNA"/>
</dbReference>
<accession>A0A0R2RY29</accession>
<dbReference type="Proteomes" id="UP000051934">
    <property type="component" value="Unassembled WGS sequence"/>
</dbReference>
<feature type="compositionally biased region" description="Polar residues" evidence="1">
    <location>
        <begin position="8"/>
        <end position="39"/>
    </location>
</feature>
<evidence type="ECO:0000313" key="3">
    <source>
        <dbReference type="Proteomes" id="UP000051934"/>
    </source>
</evidence>
<comment type="caution">
    <text evidence="2">The sequence shown here is derived from an EMBL/GenBank/DDBJ whole genome shotgun (WGS) entry which is preliminary data.</text>
</comment>
<evidence type="ECO:0000256" key="1">
    <source>
        <dbReference type="SAM" id="MobiDB-lite"/>
    </source>
</evidence>
<proteinExistence type="predicted"/>
<reference evidence="2 3" key="1">
    <citation type="submission" date="2015-10" db="EMBL/GenBank/DDBJ databases">
        <title>Metagenome-Assembled Genomes uncover a global brackish microbiome.</title>
        <authorList>
            <person name="Hugerth L.W."/>
            <person name="Larsson J."/>
            <person name="Alneberg J."/>
            <person name="Lindh M.V."/>
            <person name="Legrand C."/>
            <person name="Pinhassi J."/>
            <person name="Andersson A.F."/>
        </authorList>
    </citation>
    <scope>NUCLEOTIDE SEQUENCE [LARGE SCALE GENOMIC DNA]</scope>
    <source>
        <strain evidence="2">BACL4 MAG-120507-bin80</strain>
    </source>
</reference>
<gene>
    <name evidence="2" type="ORF">ABR69_09580</name>
</gene>
<organism evidence="2 3">
    <name type="scientific">OM182 bacterium BACL3 MAG-120507-bin80</name>
    <dbReference type="NCBI Taxonomy" id="1655577"/>
    <lineage>
        <taxon>Bacteria</taxon>
        <taxon>Pseudomonadati</taxon>
        <taxon>Pseudomonadota</taxon>
        <taxon>Gammaproteobacteria</taxon>
        <taxon>OMG group</taxon>
        <taxon>OM182 clade</taxon>
    </lineage>
</organism>
<dbReference type="AlphaFoldDB" id="A0A0R2RY29"/>
<evidence type="ECO:0000313" key="2">
    <source>
        <dbReference type="EMBL" id="KRO66139.1"/>
    </source>
</evidence>
<sequence>MNKRAQAYSDNYSAKNSNADASVDRSPSPTTAKSGSQAAPLNEAEIRARLDQFAKELAQAQRDRASH</sequence>